<sequence>MAKVMLGMNACFAVGRYPEPEEWLEIVGKKLDLDYIMFEPMSVRREIPSTIAETEELYERINKGASLPIKLCMDIGHGAARSGKEEDRNPYAWVERFGARTPVLHIQQTDGISSKHWPFTPEYNK</sequence>
<gene>
    <name evidence="1" type="ORF">S01H1_17747</name>
</gene>
<name>X0S0L8_9ZZZZ</name>
<dbReference type="InterPro" id="IPR036237">
    <property type="entry name" value="Xyl_isomerase-like_sf"/>
</dbReference>
<accession>X0S0L8</accession>
<reference evidence="1" key="1">
    <citation type="journal article" date="2014" name="Front. Microbiol.">
        <title>High frequency of phylogenetically diverse reductive dehalogenase-homologous genes in deep subseafloor sedimentary metagenomes.</title>
        <authorList>
            <person name="Kawai M."/>
            <person name="Futagami T."/>
            <person name="Toyoda A."/>
            <person name="Takaki Y."/>
            <person name="Nishi S."/>
            <person name="Hori S."/>
            <person name="Arai W."/>
            <person name="Tsubouchi T."/>
            <person name="Morono Y."/>
            <person name="Uchiyama I."/>
            <person name="Ito T."/>
            <person name="Fujiyama A."/>
            <person name="Inagaki F."/>
            <person name="Takami H."/>
        </authorList>
    </citation>
    <scope>NUCLEOTIDE SEQUENCE</scope>
    <source>
        <strain evidence="1">Expedition CK06-06</strain>
    </source>
</reference>
<protein>
    <recommendedName>
        <fullName evidence="2">Xylose isomerase-like TIM barrel domain-containing protein</fullName>
    </recommendedName>
</protein>
<comment type="caution">
    <text evidence="1">The sequence shown here is derived from an EMBL/GenBank/DDBJ whole genome shotgun (WGS) entry which is preliminary data.</text>
</comment>
<evidence type="ECO:0008006" key="2">
    <source>
        <dbReference type="Google" id="ProtNLM"/>
    </source>
</evidence>
<evidence type="ECO:0000313" key="1">
    <source>
        <dbReference type="EMBL" id="GAF74609.1"/>
    </source>
</evidence>
<proteinExistence type="predicted"/>
<dbReference type="SUPFAM" id="SSF51658">
    <property type="entry name" value="Xylose isomerase-like"/>
    <property type="match status" value="1"/>
</dbReference>
<dbReference type="Gene3D" id="3.20.20.150">
    <property type="entry name" value="Divalent-metal-dependent TIM barrel enzymes"/>
    <property type="match status" value="1"/>
</dbReference>
<organism evidence="1">
    <name type="scientific">marine sediment metagenome</name>
    <dbReference type="NCBI Taxonomy" id="412755"/>
    <lineage>
        <taxon>unclassified sequences</taxon>
        <taxon>metagenomes</taxon>
        <taxon>ecological metagenomes</taxon>
    </lineage>
</organism>
<dbReference type="EMBL" id="BARS01009435">
    <property type="protein sequence ID" value="GAF74609.1"/>
    <property type="molecule type" value="Genomic_DNA"/>
</dbReference>
<feature type="non-terminal residue" evidence="1">
    <location>
        <position position="125"/>
    </location>
</feature>
<dbReference type="AlphaFoldDB" id="X0S0L8"/>